<dbReference type="AlphaFoldDB" id="B6EL93"/>
<protein>
    <submittedName>
        <fullName evidence="2">Methyltransferase</fullName>
    </submittedName>
</protein>
<evidence type="ECO:0000313" key="3">
    <source>
        <dbReference type="Proteomes" id="UP000001730"/>
    </source>
</evidence>
<dbReference type="eggNOG" id="COG2226">
    <property type="taxonomic scope" value="Bacteria"/>
</dbReference>
<dbReference type="SUPFAM" id="SSF53335">
    <property type="entry name" value="S-adenosyl-L-methionine-dependent methyltransferases"/>
    <property type="match status" value="1"/>
</dbReference>
<accession>B6EL93</accession>
<dbReference type="Pfam" id="PF00891">
    <property type="entry name" value="Methyltransf_2"/>
    <property type="match status" value="1"/>
</dbReference>
<evidence type="ECO:0000313" key="2">
    <source>
        <dbReference type="EMBL" id="CAQ79193.1"/>
    </source>
</evidence>
<keyword evidence="2" id="KW-0489">Methyltransferase</keyword>
<dbReference type="Proteomes" id="UP000001730">
    <property type="component" value="Chromosome 1"/>
</dbReference>
<name>B6EL93_ALISL</name>
<reference evidence="2 3" key="1">
    <citation type="journal article" date="2008" name="BMC Genomics">
        <title>The genome sequence of the fish pathogen Aliivibrio salmonicida strain LFI1238 shows extensive evidence of gene decay.</title>
        <authorList>
            <person name="Hjerde E."/>
            <person name="Lorentzen M.S."/>
            <person name="Holden M.T."/>
            <person name="Seeger K."/>
            <person name="Paulsen S."/>
            <person name="Bason N."/>
            <person name="Churcher C."/>
            <person name="Harris D."/>
            <person name="Norbertczak H."/>
            <person name="Quail M.A."/>
            <person name="Sanders S."/>
            <person name="Thurston S."/>
            <person name="Parkhill J."/>
            <person name="Willassen N.P."/>
            <person name="Thomson N.R."/>
        </authorList>
    </citation>
    <scope>NUCLEOTIDE SEQUENCE [LARGE SCALE GENOMIC DNA]</scope>
    <source>
        <strain evidence="2 3">LFI1238</strain>
    </source>
</reference>
<proteinExistence type="predicted"/>
<dbReference type="GO" id="GO:0032259">
    <property type="term" value="P:methylation"/>
    <property type="evidence" value="ECO:0007669"/>
    <property type="project" value="UniProtKB-KW"/>
</dbReference>
<dbReference type="InterPro" id="IPR029063">
    <property type="entry name" value="SAM-dependent_MTases_sf"/>
</dbReference>
<dbReference type="InterPro" id="IPR001077">
    <property type="entry name" value="COMT_C"/>
</dbReference>
<dbReference type="GO" id="GO:0008171">
    <property type="term" value="F:O-methyltransferase activity"/>
    <property type="evidence" value="ECO:0007669"/>
    <property type="project" value="InterPro"/>
</dbReference>
<feature type="domain" description="O-methyltransferase C-terminal" evidence="1">
    <location>
        <begin position="31"/>
        <end position="211"/>
    </location>
</feature>
<keyword evidence="3" id="KW-1185">Reference proteome</keyword>
<dbReference type="HOGENOM" id="CLU_1142223_0_0_6"/>
<evidence type="ECO:0000259" key="1">
    <source>
        <dbReference type="Pfam" id="PF00891"/>
    </source>
</evidence>
<dbReference type="Gene3D" id="3.40.50.150">
    <property type="entry name" value="Vaccinia Virus protein VP39"/>
    <property type="match status" value="1"/>
</dbReference>
<organism evidence="2 3">
    <name type="scientific">Aliivibrio salmonicida (strain LFI1238)</name>
    <name type="common">Vibrio salmonicida (strain LFI1238)</name>
    <dbReference type="NCBI Taxonomy" id="316275"/>
    <lineage>
        <taxon>Bacteria</taxon>
        <taxon>Pseudomonadati</taxon>
        <taxon>Pseudomonadota</taxon>
        <taxon>Gammaproteobacteria</taxon>
        <taxon>Vibrionales</taxon>
        <taxon>Vibrionaceae</taxon>
        <taxon>Aliivibrio</taxon>
    </lineage>
</organism>
<dbReference type="KEGG" id="vsa:VSAL_I1508"/>
<gene>
    <name evidence="2" type="primary">OMT5</name>
    <name evidence="2" type="ordered locus">VSAL_I1508</name>
</gene>
<dbReference type="CDD" id="cd02440">
    <property type="entry name" value="AdoMet_MTases"/>
    <property type="match status" value="1"/>
</dbReference>
<keyword evidence="2" id="KW-0808">Transferase</keyword>
<dbReference type="EMBL" id="FM178379">
    <property type="protein sequence ID" value="CAQ79193.1"/>
    <property type="molecule type" value="Genomic_DNA"/>
</dbReference>
<sequence length="249" mass="27835">MEVITMTATIKLLSTEQTKAFDTEYVDAKMFTLVQQALESYSIINKPFTLMDVGGGNGKYADKFLSCYPNAHVTVLDSEYSLLEKNTSNQRKNLIHAPFQNVSDIPKMQVIQFNWVLHHFVSSGYKESCALQLSGLKDAYELLEPGGVILIFENFYDGWPMKELPSNIIHQLTASTSLAAITSKMGANTAGVGVCFHSEKYWRNLLSTAGFNQIKSKHCYDFGNLSTLKKICLCINEQRVGLLIAQKPI</sequence>